<feature type="active site" description="Proton acceptor" evidence="6">
    <location>
        <position position="391"/>
    </location>
</feature>
<dbReference type="NCBIfam" id="TIGR01930">
    <property type="entry name" value="AcCoA-C-Actrans"/>
    <property type="match status" value="1"/>
</dbReference>
<dbReference type="InterPro" id="IPR020617">
    <property type="entry name" value="Thiolase_C"/>
</dbReference>
<evidence type="ECO:0000256" key="7">
    <source>
        <dbReference type="RuleBase" id="RU003557"/>
    </source>
</evidence>
<feature type="active site" description="Acyl-thioester intermediate" evidence="6">
    <location>
        <position position="98"/>
    </location>
</feature>
<evidence type="ECO:0000256" key="5">
    <source>
        <dbReference type="ARBA" id="ARBA00030755"/>
    </source>
</evidence>
<evidence type="ECO:0000313" key="10">
    <source>
        <dbReference type="EMBL" id="SHI26913.1"/>
    </source>
</evidence>
<keyword evidence="3 7" id="KW-0808">Transferase</keyword>
<keyword evidence="4 7" id="KW-0012">Acyltransferase</keyword>
<feature type="domain" description="Thiolase C-terminal" evidence="9">
    <location>
        <begin position="284"/>
        <end position="432"/>
    </location>
</feature>
<proteinExistence type="inferred from homology"/>
<reference evidence="11" key="1">
    <citation type="submission" date="2016-11" db="EMBL/GenBank/DDBJ databases">
        <authorList>
            <person name="Varghese N."/>
            <person name="Submissions S."/>
        </authorList>
    </citation>
    <scope>NUCLEOTIDE SEQUENCE [LARGE SCALE GENOMIC DNA]</scope>
    <source>
        <strain evidence="11">DSM 15449</strain>
    </source>
</reference>
<dbReference type="AlphaFoldDB" id="A0A1M5ZSL3"/>
<dbReference type="PANTHER" id="PTHR18919:SF107">
    <property type="entry name" value="ACETYL-COA ACETYLTRANSFERASE, CYTOSOLIC"/>
    <property type="match status" value="1"/>
</dbReference>
<protein>
    <recommendedName>
        <fullName evidence="2">acetyl-CoA C-acetyltransferase</fullName>
        <ecNumber evidence="2">2.3.1.9</ecNumber>
    </recommendedName>
    <alternativeName>
        <fullName evidence="5">Acetoacetyl-CoA thiolase</fullName>
    </alternativeName>
</protein>
<name>A0A1M5ZSL3_9FIRM</name>
<feature type="active site" description="Proton acceptor" evidence="6">
    <location>
        <position position="421"/>
    </location>
</feature>
<dbReference type="STRING" id="1121420.SAMN02746098_03582"/>
<dbReference type="SUPFAM" id="SSF53901">
    <property type="entry name" value="Thiolase-like"/>
    <property type="match status" value="2"/>
</dbReference>
<dbReference type="CDD" id="cd00751">
    <property type="entry name" value="thiolase"/>
    <property type="match status" value="1"/>
</dbReference>
<dbReference type="InterPro" id="IPR016039">
    <property type="entry name" value="Thiolase-like"/>
</dbReference>
<dbReference type="RefSeq" id="WP_073031073.1">
    <property type="nucleotide sequence ID" value="NZ_FQXJ01000014.1"/>
</dbReference>
<dbReference type="Gene3D" id="3.40.47.10">
    <property type="match status" value="1"/>
</dbReference>
<evidence type="ECO:0000256" key="1">
    <source>
        <dbReference type="ARBA" id="ARBA00010982"/>
    </source>
</evidence>
<dbReference type="Pfam" id="PF02803">
    <property type="entry name" value="Thiolase_C"/>
    <property type="match status" value="1"/>
</dbReference>
<dbReference type="GO" id="GO:0003985">
    <property type="term" value="F:acetyl-CoA C-acetyltransferase activity"/>
    <property type="evidence" value="ECO:0007669"/>
    <property type="project" value="UniProtKB-EC"/>
</dbReference>
<dbReference type="EC" id="2.3.1.9" evidence="2"/>
<evidence type="ECO:0000259" key="8">
    <source>
        <dbReference type="Pfam" id="PF00108"/>
    </source>
</evidence>
<sequence>MSFQKSKDDIVCVSAVRTPFGKFGGSMKDIDIYDLGAIAMRNSMERINLDPALIDEVWWGNGDTSSTKDPFTPVVARQTMLKAGISPETPSLSYDQACTSALSTVKYGARSIKLGEAKIVMTGGSTSFSTVPFLLRDIRWEGKKHSSFMIEDPIIPLGYKDYAPVAVDSGFVAIEYGVSREEQDELALDSHLKYGKAREGGFFKNEMQPLEITQKDKKGNVISSKVLDIDEQYRPDITMDKLAKLKPIFGNPTCTAGNAPGMNDGATAQIITTRENAEQLGLPILYTLVAISAIALQPRIMPVSPAFAIKKCLDDAKMTMDDIKLIEINEAFACVPLVSLKLLSNERFLKSDYKAMVNEASTQPILDNDNTQYRKLKEKLNPNGSAIAVGHPNTASGARIMMTAAYNLQENGGGYAACAICGGLTQGAGAIIWVE</sequence>
<gene>
    <name evidence="10" type="ORF">SAMN02746098_03582</name>
</gene>
<accession>A0A1M5ZSL3</accession>
<evidence type="ECO:0000313" key="11">
    <source>
        <dbReference type="Proteomes" id="UP000183954"/>
    </source>
</evidence>
<dbReference type="PIRSF" id="PIRSF000429">
    <property type="entry name" value="Ac-CoA_Ac_transf"/>
    <property type="match status" value="1"/>
</dbReference>
<keyword evidence="11" id="KW-1185">Reference proteome</keyword>
<evidence type="ECO:0000256" key="6">
    <source>
        <dbReference type="PIRSR" id="PIRSR000429-1"/>
    </source>
</evidence>
<evidence type="ECO:0000256" key="4">
    <source>
        <dbReference type="ARBA" id="ARBA00023315"/>
    </source>
</evidence>
<organism evidence="10 11">
    <name type="scientific">Desulfosporosinus lacus DSM 15449</name>
    <dbReference type="NCBI Taxonomy" id="1121420"/>
    <lineage>
        <taxon>Bacteria</taxon>
        <taxon>Bacillati</taxon>
        <taxon>Bacillota</taxon>
        <taxon>Clostridia</taxon>
        <taxon>Eubacteriales</taxon>
        <taxon>Desulfitobacteriaceae</taxon>
        <taxon>Desulfosporosinus</taxon>
    </lineage>
</organism>
<dbReference type="Proteomes" id="UP000183954">
    <property type="component" value="Unassembled WGS sequence"/>
</dbReference>
<evidence type="ECO:0000259" key="9">
    <source>
        <dbReference type="Pfam" id="PF02803"/>
    </source>
</evidence>
<comment type="similarity">
    <text evidence="1 7">Belongs to the thiolase-like superfamily. Thiolase family.</text>
</comment>
<dbReference type="OrthoDB" id="56116at2"/>
<dbReference type="EMBL" id="FQXJ01000014">
    <property type="protein sequence ID" value="SHI26913.1"/>
    <property type="molecule type" value="Genomic_DNA"/>
</dbReference>
<evidence type="ECO:0000256" key="3">
    <source>
        <dbReference type="ARBA" id="ARBA00022679"/>
    </source>
</evidence>
<dbReference type="PANTHER" id="PTHR18919">
    <property type="entry name" value="ACETYL-COA C-ACYLTRANSFERASE"/>
    <property type="match status" value="1"/>
</dbReference>
<dbReference type="GO" id="GO:0006635">
    <property type="term" value="P:fatty acid beta-oxidation"/>
    <property type="evidence" value="ECO:0007669"/>
    <property type="project" value="TreeGrafter"/>
</dbReference>
<feature type="domain" description="Thiolase N-terminal" evidence="8">
    <location>
        <begin position="10"/>
        <end position="274"/>
    </location>
</feature>
<dbReference type="InterPro" id="IPR020616">
    <property type="entry name" value="Thiolase_N"/>
</dbReference>
<dbReference type="InterPro" id="IPR002155">
    <property type="entry name" value="Thiolase"/>
</dbReference>
<dbReference type="Pfam" id="PF00108">
    <property type="entry name" value="Thiolase_N"/>
    <property type="match status" value="1"/>
</dbReference>
<evidence type="ECO:0000256" key="2">
    <source>
        <dbReference type="ARBA" id="ARBA00012705"/>
    </source>
</evidence>